<evidence type="ECO:0000256" key="4">
    <source>
        <dbReference type="ARBA" id="ARBA00023163"/>
    </source>
</evidence>
<dbReference type="GO" id="GO:0003700">
    <property type="term" value="F:DNA-binding transcription factor activity"/>
    <property type="evidence" value="ECO:0007669"/>
    <property type="project" value="InterPro"/>
</dbReference>
<dbReference type="Proteomes" id="UP000572680">
    <property type="component" value="Unassembled WGS sequence"/>
</dbReference>
<dbReference type="SUPFAM" id="SSF53850">
    <property type="entry name" value="Periplasmic binding protein-like II"/>
    <property type="match status" value="1"/>
</dbReference>
<dbReference type="Pfam" id="PF03466">
    <property type="entry name" value="LysR_substrate"/>
    <property type="match status" value="1"/>
</dbReference>
<dbReference type="PANTHER" id="PTHR30346:SF0">
    <property type="entry name" value="HCA OPERON TRANSCRIPTIONAL ACTIVATOR HCAR"/>
    <property type="match status" value="1"/>
</dbReference>
<reference evidence="6 7" key="1">
    <citation type="submission" date="2020-08" db="EMBL/GenBank/DDBJ databases">
        <title>Genomic Encyclopedia of Type Strains, Phase IV (KMG-IV): sequencing the most valuable type-strain genomes for metagenomic binning, comparative biology and taxonomic classification.</title>
        <authorList>
            <person name="Goeker M."/>
        </authorList>
    </citation>
    <scope>NUCLEOTIDE SEQUENCE [LARGE SCALE GENOMIC DNA]</scope>
    <source>
        <strain evidence="6 7">DSM 44197</strain>
    </source>
</reference>
<comment type="caution">
    <text evidence="6">The sequence shown here is derived from an EMBL/GenBank/DDBJ whole genome shotgun (WGS) entry which is preliminary data.</text>
</comment>
<organism evidence="6 7">
    <name type="scientific">Actinomadura namibiensis</name>
    <dbReference type="NCBI Taxonomy" id="182080"/>
    <lineage>
        <taxon>Bacteria</taxon>
        <taxon>Bacillati</taxon>
        <taxon>Actinomycetota</taxon>
        <taxon>Actinomycetes</taxon>
        <taxon>Streptosporangiales</taxon>
        <taxon>Thermomonosporaceae</taxon>
        <taxon>Actinomadura</taxon>
    </lineage>
</organism>
<name>A0A7W3QKW3_ACTNM</name>
<keyword evidence="4" id="KW-0804">Transcription</keyword>
<evidence type="ECO:0000313" key="6">
    <source>
        <dbReference type="EMBL" id="MBA8950875.1"/>
    </source>
</evidence>
<proteinExistence type="inferred from homology"/>
<dbReference type="Pfam" id="PF00126">
    <property type="entry name" value="HTH_1"/>
    <property type="match status" value="1"/>
</dbReference>
<sequence>MVEWALDLREIEIFLTLAEELHFGRTADRLHLSVARVSQAIKKQERAVGAALFERTSRTVRLTPVGHQLKDDLAPHYRGLKESMARAALAARAKTEILRIGMIGGGNARDLKPLLEAFAERNPDVELQIRSVTFGDPFGPLRDGDVDVAVLWLPVRESDLTVGPVLFTESIVLMVPADHPFAGRALVSYEDLADQVVVDTPMPRYWSEALIPTHTPSGKPIRTGPKAGEILEVIAAVASGQMVTPVHAQTARYFARPDITYVPIEDAPLAHWALIWRNDTGSDAVHALARVVADHGPSTL</sequence>
<dbReference type="Gene3D" id="3.40.190.10">
    <property type="entry name" value="Periplasmic binding protein-like II"/>
    <property type="match status" value="2"/>
</dbReference>
<dbReference type="EMBL" id="JACJIA010000003">
    <property type="protein sequence ID" value="MBA8950875.1"/>
    <property type="molecule type" value="Genomic_DNA"/>
</dbReference>
<dbReference type="InterPro" id="IPR036390">
    <property type="entry name" value="WH_DNA-bd_sf"/>
</dbReference>
<dbReference type="InterPro" id="IPR005119">
    <property type="entry name" value="LysR_subst-bd"/>
</dbReference>
<evidence type="ECO:0000256" key="2">
    <source>
        <dbReference type="ARBA" id="ARBA00023015"/>
    </source>
</evidence>
<evidence type="ECO:0000256" key="3">
    <source>
        <dbReference type="ARBA" id="ARBA00023125"/>
    </source>
</evidence>
<evidence type="ECO:0000256" key="1">
    <source>
        <dbReference type="ARBA" id="ARBA00009437"/>
    </source>
</evidence>
<dbReference type="InterPro" id="IPR036388">
    <property type="entry name" value="WH-like_DNA-bd_sf"/>
</dbReference>
<dbReference type="InterPro" id="IPR000847">
    <property type="entry name" value="LysR_HTH_N"/>
</dbReference>
<dbReference type="PANTHER" id="PTHR30346">
    <property type="entry name" value="TRANSCRIPTIONAL DUAL REGULATOR HCAR-RELATED"/>
    <property type="match status" value="1"/>
</dbReference>
<accession>A0A7W3QKW3</accession>
<keyword evidence="3 6" id="KW-0238">DNA-binding</keyword>
<dbReference type="GO" id="GO:0003677">
    <property type="term" value="F:DNA binding"/>
    <property type="evidence" value="ECO:0007669"/>
    <property type="project" value="UniProtKB-KW"/>
</dbReference>
<gene>
    <name evidence="6" type="ORF">HNR61_002506</name>
</gene>
<dbReference type="PROSITE" id="PS50931">
    <property type="entry name" value="HTH_LYSR"/>
    <property type="match status" value="1"/>
</dbReference>
<keyword evidence="2" id="KW-0805">Transcription regulation</keyword>
<dbReference type="GO" id="GO:0032993">
    <property type="term" value="C:protein-DNA complex"/>
    <property type="evidence" value="ECO:0007669"/>
    <property type="project" value="TreeGrafter"/>
</dbReference>
<dbReference type="SUPFAM" id="SSF46785">
    <property type="entry name" value="Winged helix' DNA-binding domain"/>
    <property type="match status" value="1"/>
</dbReference>
<evidence type="ECO:0000313" key="7">
    <source>
        <dbReference type="Proteomes" id="UP000572680"/>
    </source>
</evidence>
<protein>
    <submittedName>
        <fullName evidence="6">DNA-binding transcriptional LysR family regulator</fullName>
    </submittedName>
</protein>
<dbReference type="AlphaFoldDB" id="A0A7W3QKW3"/>
<keyword evidence="7" id="KW-1185">Reference proteome</keyword>
<evidence type="ECO:0000259" key="5">
    <source>
        <dbReference type="PROSITE" id="PS50931"/>
    </source>
</evidence>
<feature type="domain" description="HTH lysR-type" evidence="5">
    <location>
        <begin position="6"/>
        <end position="63"/>
    </location>
</feature>
<dbReference type="Gene3D" id="1.10.10.10">
    <property type="entry name" value="Winged helix-like DNA-binding domain superfamily/Winged helix DNA-binding domain"/>
    <property type="match status" value="1"/>
</dbReference>
<dbReference type="CDD" id="cd08414">
    <property type="entry name" value="PBP2_LTTR_aromatics_like"/>
    <property type="match status" value="1"/>
</dbReference>
<dbReference type="RefSeq" id="WP_246442636.1">
    <property type="nucleotide sequence ID" value="NZ_JACJIA010000003.1"/>
</dbReference>
<comment type="similarity">
    <text evidence="1">Belongs to the LysR transcriptional regulatory family.</text>
</comment>